<keyword evidence="2" id="KW-1185">Reference proteome</keyword>
<dbReference type="Proteomes" id="UP001301731">
    <property type="component" value="Chromosome"/>
</dbReference>
<dbReference type="RefSeq" id="WP_318106602.1">
    <property type="nucleotide sequence ID" value="NZ_CP137573.1"/>
</dbReference>
<sequence>MVQPELSWSDTGRPASLLISQETLDHLASAADVLGSALQGTSAAPSGTHLENLAESCRSWLEILAETSEAELPATLRTAITAQINHLLWLIEHAELFGTASVSRETNRVIGSLTQATTILTGTDVQTGGRWKRAFLGIVGASIVFSAGATQLQSALEAGSGMVKEIVQVVDDVATSAE</sequence>
<organism evidence="1 2">
    <name type="scientific">Streptomyces solicathayae</name>
    <dbReference type="NCBI Taxonomy" id="3081768"/>
    <lineage>
        <taxon>Bacteria</taxon>
        <taxon>Bacillati</taxon>
        <taxon>Actinomycetota</taxon>
        <taxon>Actinomycetes</taxon>
        <taxon>Kitasatosporales</taxon>
        <taxon>Streptomycetaceae</taxon>
        <taxon>Streptomyces</taxon>
    </lineage>
</organism>
<name>A0ABZ0LXK2_9ACTN</name>
<protein>
    <submittedName>
        <fullName evidence="1">Uncharacterized protein</fullName>
    </submittedName>
</protein>
<accession>A0ABZ0LXK2</accession>
<dbReference type="EMBL" id="CP137573">
    <property type="protein sequence ID" value="WOX24151.1"/>
    <property type="molecule type" value="Genomic_DNA"/>
</dbReference>
<gene>
    <name evidence="1" type="ORF">R2D22_23325</name>
</gene>
<reference evidence="1 2" key="1">
    <citation type="submission" date="2023-10" db="EMBL/GenBank/DDBJ databases">
        <title>The genome sequence of Streptomyces sp. HUAS YS2.</title>
        <authorList>
            <person name="Mo P."/>
        </authorList>
    </citation>
    <scope>NUCLEOTIDE SEQUENCE [LARGE SCALE GENOMIC DNA]</scope>
    <source>
        <strain evidence="1 2">HUAS YS2</strain>
    </source>
</reference>
<evidence type="ECO:0000313" key="1">
    <source>
        <dbReference type="EMBL" id="WOX24151.1"/>
    </source>
</evidence>
<proteinExistence type="predicted"/>
<evidence type="ECO:0000313" key="2">
    <source>
        <dbReference type="Proteomes" id="UP001301731"/>
    </source>
</evidence>